<reference evidence="6 7" key="1">
    <citation type="submission" date="2016-11" db="EMBL/GenBank/DDBJ databases">
        <authorList>
            <person name="Jaros S."/>
            <person name="Januszkiewicz K."/>
            <person name="Wedrychowicz H."/>
        </authorList>
    </citation>
    <scope>NUCLEOTIDE SEQUENCE [LARGE SCALE GENOMIC DNA]</scope>
    <source>
        <strain evidence="6 7">DSM 27063</strain>
    </source>
</reference>
<dbReference type="InterPro" id="IPR011034">
    <property type="entry name" value="Formyl_transferase-like_C_sf"/>
</dbReference>
<dbReference type="NCBIfam" id="TIGR00567">
    <property type="entry name" value="3mg"/>
    <property type="match status" value="1"/>
</dbReference>
<dbReference type="InterPro" id="IPR003180">
    <property type="entry name" value="MPG"/>
</dbReference>
<keyword evidence="4 5" id="KW-0234">DNA repair</keyword>
<dbReference type="OrthoDB" id="9794313at2"/>
<dbReference type="CDD" id="cd00540">
    <property type="entry name" value="AAG"/>
    <property type="match status" value="1"/>
</dbReference>
<dbReference type="AlphaFoldDB" id="A0A1M6LUF1"/>
<dbReference type="STRING" id="1168035.SAMN05444280_12834"/>
<dbReference type="EC" id="3.2.2.-" evidence="5"/>
<accession>A0A1M6LUF1</accession>
<comment type="similarity">
    <text evidence="1 5">Belongs to the DNA glycosylase MPG family.</text>
</comment>
<keyword evidence="3 5" id="KW-0378">Hydrolase</keyword>
<dbReference type="SUPFAM" id="SSF50486">
    <property type="entry name" value="FMT C-terminal domain-like"/>
    <property type="match status" value="1"/>
</dbReference>
<evidence type="ECO:0000256" key="1">
    <source>
        <dbReference type="ARBA" id="ARBA00009232"/>
    </source>
</evidence>
<evidence type="ECO:0000256" key="3">
    <source>
        <dbReference type="ARBA" id="ARBA00022801"/>
    </source>
</evidence>
<dbReference type="GO" id="GO:0006284">
    <property type="term" value="P:base-excision repair"/>
    <property type="evidence" value="ECO:0007669"/>
    <property type="project" value="InterPro"/>
</dbReference>
<evidence type="ECO:0000256" key="2">
    <source>
        <dbReference type="ARBA" id="ARBA00022763"/>
    </source>
</evidence>
<evidence type="ECO:0000313" key="7">
    <source>
        <dbReference type="Proteomes" id="UP000184050"/>
    </source>
</evidence>
<dbReference type="Gene3D" id="3.10.300.10">
    <property type="entry name" value="Methylpurine-DNA glycosylase (MPG)"/>
    <property type="match status" value="2"/>
</dbReference>
<dbReference type="HAMAP" id="MF_00527">
    <property type="entry name" value="3MGH"/>
    <property type="match status" value="1"/>
</dbReference>
<organism evidence="6 7">
    <name type="scientific">Tangfeifania diversioriginum</name>
    <dbReference type="NCBI Taxonomy" id="1168035"/>
    <lineage>
        <taxon>Bacteria</taxon>
        <taxon>Pseudomonadati</taxon>
        <taxon>Bacteroidota</taxon>
        <taxon>Bacteroidia</taxon>
        <taxon>Marinilabiliales</taxon>
        <taxon>Prolixibacteraceae</taxon>
        <taxon>Tangfeifania</taxon>
    </lineage>
</organism>
<protein>
    <recommendedName>
        <fullName evidence="5">Putative 3-methyladenine DNA glycosylase</fullName>
        <ecNumber evidence="5">3.2.2.-</ecNumber>
    </recommendedName>
</protein>
<evidence type="ECO:0000256" key="5">
    <source>
        <dbReference type="HAMAP-Rule" id="MF_00527"/>
    </source>
</evidence>
<dbReference type="GO" id="GO:0003905">
    <property type="term" value="F:alkylbase DNA N-glycosylase activity"/>
    <property type="evidence" value="ECO:0007669"/>
    <property type="project" value="InterPro"/>
</dbReference>
<dbReference type="InterPro" id="IPR036995">
    <property type="entry name" value="MPG_sf"/>
</dbReference>
<dbReference type="Proteomes" id="UP000184050">
    <property type="component" value="Unassembled WGS sequence"/>
</dbReference>
<dbReference type="PANTHER" id="PTHR10429:SF0">
    <property type="entry name" value="DNA-3-METHYLADENINE GLYCOSYLASE"/>
    <property type="match status" value="1"/>
</dbReference>
<dbReference type="PANTHER" id="PTHR10429">
    <property type="entry name" value="DNA-3-METHYLADENINE GLYCOSYLASE"/>
    <property type="match status" value="1"/>
</dbReference>
<keyword evidence="7" id="KW-1185">Reference proteome</keyword>
<dbReference type="Pfam" id="PF02245">
    <property type="entry name" value="Pur_DNA_glyco"/>
    <property type="match status" value="2"/>
</dbReference>
<name>A0A1M6LUF1_9BACT</name>
<sequence>MKNNRLPNEFFQRDVLQVAPDMLGKILVRKFSDGTIERFAITEVEAYSGNGDRACHASRGKTSRTEVMFREGGLVYVYLVYGIHWLLNIVTGKQGDASAVLVRGIEGVPGPGRVGKKLQLNKSFYGEDLADSTRIWIEDADNKEQYKTAPRVGVDYAGKHWASKPWRFILTD</sequence>
<gene>
    <name evidence="6" type="ORF">SAMN05444280_12834</name>
</gene>
<evidence type="ECO:0000313" key="6">
    <source>
        <dbReference type="EMBL" id="SHJ74742.1"/>
    </source>
</evidence>
<proteinExistence type="inferred from homology"/>
<keyword evidence="2 5" id="KW-0227">DNA damage</keyword>
<dbReference type="EMBL" id="FQZE01000028">
    <property type="protein sequence ID" value="SHJ74742.1"/>
    <property type="molecule type" value="Genomic_DNA"/>
</dbReference>
<dbReference type="RefSeq" id="WP_073171879.1">
    <property type="nucleotide sequence ID" value="NZ_FQZE01000028.1"/>
</dbReference>
<evidence type="ECO:0000256" key="4">
    <source>
        <dbReference type="ARBA" id="ARBA00023204"/>
    </source>
</evidence>
<dbReference type="GO" id="GO:0003677">
    <property type="term" value="F:DNA binding"/>
    <property type="evidence" value="ECO:0007669"/>
    <property type="project" value="InterPro"/>
</dbReference>